<evidence type="ECO:0000259" key="1">
    <source>
        <dbReference type="SMART" id="SM00871"/>
    </source>
</evidence>
<gene>
    <name evidence="2" type="ORF">F0P94_00500</name>
</gene>
<dbReference type="Pfam" id="PF06445">
    <property type="entry name" value="GyrI-like"/>
    <property type="match status" value="1"/>
</dbReference>
<evidence type="ECO:0000313" key="3">
    <source>
        <dbReference type="Proteomes" id="UP000326570"/>
    </source>
</evidence>
<comment type="caution">
    <text evidence="2">The sequence shown here is derived from an EMBL/GenBank/DDBJ whole genome shotgun (WGS) entry which is preliminary data.</text>
</comment>
<reference evidence="2 3" key="1">
    <citation type="submission" date="2019-09" db="EMBL/GenBank/DDBJ databases">
        <title>Genome sequence of Adhaeribacter sp. M2.</title>
        <authorList>
            <person name="Srinivasan S."/>
        </authorList>
    </citation>
    <scope>NUCLEOTIDE SEQUENCE [LARGE SCALE GENOMIC DNA]</scope>
    <source>
        <strain evidence="2 3">M2</strain>
    </source>
</reference>
<feature type="domain" description="AraC effector-binding" evidence="1">
    <location>
        <begin position="3"/>
        <end position="153"/>
    </location>
</feature>
<accession>A0A5N1J609</accession>
<organism evidence="2 3">
    <name type="scientific">Adhaeribacter soli</name>
    <dbReference type="NCBI Taxonomy" id="2607655"/>
    <lineage>
        <taxon>Bacteria</taxon>
        <taxon>Pseudomonadati</taxon>
        <taxon>Bacteroidota</taxon>
        <taxon>Cytophagia</taxon>
        <taxon>Cytophagales</taxon>
        <taxon>Hymenobacteraceae</taxon>
        <taxon>Adhaeribacter</taxon>
    </lineage>
</organism>
<dbReference type="InterPro" id="IPR029442">
    <property type="entry name" value="GyrI-like"/>
</dbReference>
<sequence>MNMEPKIENRPEQPYLAIRTKVQMAEIPTKLPPLIPEIYEWLETHKIQPAGPVFFNYLDMDNGIMTAEVGVPVEVLHAGDARVSAGTFPAGRYAVYTHMGNYTQIPEAHMALGTWARQNNIQLLNPCIEFYPTDPAIKPDPAHWQTDIVRRLPAEKN</sequence>
<dbReference type="SMART" id="SM00871">
    <property type="entry name" value="AraC_E_bind"/>
    <property type="match status" value="1"/>
</dbReference>
<proteinExistence type="predicted"/>
<dbReference type="SUPFAM" id="SSF55136">
    <property type="entry name" value="Probable bacterial effector-binding domain"/>
    <property type="match status" value="1"/>
</dbReference>
<evidence type="ECO:0000313" key="2">
    <source>
        <dbReference type="EMBL" id="KAA9345603.1"/>
    </source>
</evidence>
<dbReference type="RefSeq" id="WP_150901745.1">
    <property type="nucleotide sequence ID" value="NZ_VTWT01000001.1"/>
</dbReference>
<dbReference type="InterPro" id="IPR011256">
    <property type="entry name" value="Reg_factor_effector_dom_sf"/>
</dbReference>
<dbReference type="AlphaFoldDB" id="A0A5N1J609"/>
<dbReference type="Proteomes" id="UP000326570">
    <property type="component" value="Unassembled WGS sequence"/>
</dbReference>
<dbReference type="EMBL" id="VTWT01000001">
    <property type="protein sequence ID" value="KAA9345603.1"/>
    <property type="molecule type" value="Genomic_DNA"/>
</dbReference>
<name>A0A5N1J609_9BACT</name>
<dbReference type="Gene3D" id="3.20.80.10">
    <property type="entry name" value="Regulatory factor, effector binding domain"/>
    <property type="match status" value="1"/>
</dbReference>
<keyword evidence="3" id="KW-1185">Reference proteome</keyword>
<dbReference type="InterPro" id="IPR010499">
    <property type="entry name" value="AraC_E-bd"/>
</dbReference>
<protein>
    <submittedName>
        <fullName evidence="2">GyrI-like domain-containing protein</fullName>
    </submittedName>
</protein>